<keyword evidence="2" id="KW-1185">Reference proteome</keyword>
<comment type="caution">
    <text evidence="1">The sequence shown here is derived from an EMBL/GenBank/DDBJ whole genome shotgun (WGS) entry which is preliminary data.</text>
</comment>
<accession>A0A9N9PM78</accession>
<dbReference type="AlphaFoldDB" id="A0A9N9PM78"/>
<evidence type="ECO:0000313" key="2">
    <source>
        <dbReference type="Proteomes" id="UP000696280"/>
    </source>
</evidence>
<dbReference type="Gene3D" id="3.30.710.10">
    <property type="entry name" value="Potassium Channel Kv1.1, Chain A"/>
    <property type="match status" value="1"/>
</dbReference>
<reference evidence="1" key="1">
    <citation type="submission" date="2021-07" db="EMBL/GenBank/DDBJ databases">
        <authorList>
            <person name="Durling M."/>
        </authorList>
    </citation>
    <scope>NUCLEOTIDE SEQUENCE</scope>
</reference>
<dbReference type="OrthoDB" id="2129688at2759"/>
<name>A0A9N9PM78_9HELO</name>
<proteinExistence type="predicted"/>
<gene>
    <name evidence="1" type="ORF">HYFRA_00013084</name>
</gene>
<evidence type="ECO:0008006" key="3">
    <source>
        <dbReference type="Google" id="ProtNLM"/>
    </source>
</evidence>
<organism evidence="1 2">
    <name type="scientific">Hymenoscyphus fraxineus</name>
    <dbReference type="NCBI Taxonomy" id="746836"/>
    <lineage>
        <taxon>Eukaryota</taxon>
        <taxon>Fungi</taxon>
        <taxon>Dikarya</taxon>
        <taxon>Ascomycota</taxon>
        <taxon>Pezizomycotina</taxon>
        <taxon>Leotiomycetes</taxon>
        <taxon>Helotiales</taxon>
        <taxon>Helotiaceae</taxon>
        <taxon>Hymenoscyphus</taxon>
    </lineage>
</organism>
<dbReference type="Proteomes" id="UP000696280">
    <property type="component" value="Unassembled WGS sequence"/>
</dbReference>
<protein>
    <recommendedName>
        <fullName evidence="3">BTB domain-containing protein</fullName>
    </recommendedName>
</protein>
<sequence length="358" mass="41270">MPPKKKQKITEAPKKTPIIFQAPGLQPDIRLKVFDNEFIAHSQILKLYSAFFRKFLDSPDKQLNHDVQAHDRSRGMDGHVDNGKFKYEWVTEVDDDGTWSLVAASNASQNNPDFSAYKGDKKKDSFAFERLLCAMYMKPYEIEDCEDLQSIVDLSDYYCALPVISRSLGTVLLRSRRFVHSIPRHSVKIHQLAVKLRHEALYRDSLMFIIGCIEEPKYDLLKAPLAENAKNRYNELVAYVFQVEQRLLQELLYAEEPESDMLLELLKAAKYDPENLIDEPYEMSIYFRRILNNNCNFEGGFSGTSLDAVRKALENTTTLAQHVQVGHLSLEEPNDCEYFLCAEKVTGALPWDPEEVDW</sequence>
<evidence type="ECO:0000313" key="1">
    <source>
        <dbReference type="EMBL" id="CAG8959314.1"/>
    </source>
</evidence>
<dbReference type="EMBL" id="CAJVRL010000091">
    <property type="protein sequence ID" value="CAG8959314.1"/>
    <property type="molecule type" value="Genomic_DNA"/>
</dbReference>
<dbReference type="InterPro" id="IPR011333">
    <property type="entry name" value="SKP1/BTB/POZ_sf"/>
</dbReference>